<feature type="signal peptide" evidence="1">
    <location>
        <begin position="1"/>
        <end position="23"/>
    </location>
</feature>
<gene>
    <name evidence="2" type="ORF">MAXJ12_06275</name>
</gene>
<evidence type="ECO:0000256" key="1">
    <source>
        <dbReference type="SAM" id="SignalP"/>
    </source>
</evidence>
<feature type="chain" id="PRO_5003534024" evidence="1">
    <location>
        <begin position="24"/>
        <end position="197"/>
    </location>
</feature>
<protein>
    <submittedName>
        <fullName evidence="2">Uncharacterized protein</fullName>
    </submittedName>
</protein>
<organism evidence="2 3">
    <name type="scientific">Mesorhizobium alhagi CCNWXJ12-2</name>
    <dbReference type="NCBI Taxonomy" id="1107882"/>
    <lineage>
        <taxon>Bacteria</taxon>
        <taxon>Pseudomonadati</taxon>
        <taxon>Pseudomonadota</taxon>
        <taxon>Alphaproteobacteria</taxon>
        <taxon>Hyphomicrobiales</taxon>
        <taxon>Phyllobacteriaceae</taxon>
        <taxon>Allomesorhizobium</taxon>
    </lineage>
</organism>
<dbReference type="Proteomes" id="UP000003250">
    <property type="component" value="Unassembled WGS sequence"/>
</dbReference>
<dbReference type="EMBL" id="AHAM01000040">
    <property type="protein sequence ID" value="EHK58151.1"/>
    <property type="molecule type" value="Genomic_DNA"/>
</dbReference>
<keyword evidence="1" id="KW-0732">Signal</keyword>
<dbReference type="AlphaFoldDB" id="H0HM91"/>
<keyword evidence="3" id="KW-1185">Reference proteome</keyword>
<reference evidence="2 3" key="1">
    <citation type="journal article" date="2012" name="J. Bacteriol.">
        <title>Draft Genome Sequence of Mesorhizobium alhagi CCNWXJ12-2T, a Novel Salt-Resistant Species Isolated from the Desert of Northwestern China.</title>
        <authorList>
            <person name="Zhou M."/>
            <person name="Chen W."/>
            <person name="Chen H."/>
            <person name="Wei G."/>
        </authorList>
    </citation>
    <scope>NUCLEOTIDE SEQUENCE [LARGE SCALE GENOMIC DNA]</scope>
    <source>
        <strain evidence="2 3">CCNWXJ12-2</strain>
    </source>
</reference>
<dbReference type="PATRIC" id="fig|1107882.3.peg.1230"/>
<evidence type="ECO:0000313" key="3">
    <source>
        <dbReference type="Proteomes" id="UP000003250"/>
    </source>
</evidence>
<evidence type="ECO:0000313" key="2">
    <source>
        <dbReference type="EMBL" id="EHK58151.1"/>
    </source>
</evidence>
<accession>H0HM91</accession>
<name>H0HM91_9HYPH</name>
<proteinExistence type="predicted"/>
<sequence length="197" mass="21405">MRALFAAAFMVAGLGLMSRPLSAENAEPEKCTCDALPEANQNNGAQILNATACWASQFDDLQWCDITVQSLEGDAGAHAAVVATLFGYQNGDDRAGIVNALLDEFEQFAATYQRAPRDVVSFDVNQARNIVPDLMKEYEDAIAACVSAFKEATFGKGGFQGQSDEDFRCRVGQSSGWLRIEFRVGEVWLAYMLAPNA</sequence>